<keyword evidence="2" id="KW-0238">DNA-binding</keyword>
<keyword evidence="3" id="KW-0804">Transcription</keyword>
<dbReference type="SUPFAM" id="SSF46689">
    <property type="entry name" value="Homeodomain-like"/>
    <property type="match status" value="1"/>
</dbReference>
<feature type="domain" description="HTH araC/xylS-type" evidence="4">
    <location>
        <begin position="202"/>
        <end position="302"/>
    </location>
</feature>
<evidence type="ECO:0000259" key="4">
    <source>
        <dbReference type="PROSITE" id="PS01124"/>
    </source>
</evidence>
<evidence type="ECO:0000313" key="6">
    <source>
        <dbReference type="Proteomes" id="UP000712080"/>
    </source>
</evidence>
<dbReference type="SMART" id="SM00342">
    <property type="entry name" value="HTH_ARAC"/>
    <property type="match status" value="1"/>
</dbReference>
<accession>A0A972JJE6</accession>
<evidence type="ECO:0000256" key="3">
    <source>
        <dbReference type="ARBA" id="ARBA00023163"/>
    </source>
</evidence>
<dbReference type="Pfam" id="PF12833">
    <property type="entry name" value="HTH_18"/>
    <property type="match status" value="1"/>
</dbReference>
<gene>
    <name evidence="5" type="ORF">G6047_08835</name>
</gene>
<dbReference type="AlphaFoldDB" id="A0A972JJE6"/>
<dbReference type="PROSITE" id="PS01124">
    <property type="entry name" value="HTH_ARAC_FAMILY_2"/>
    <property type="match status" value="1"/>
</dbReference>
<sequence>MKKQVIPYHIKSVQELLGFWGRPKPRHPLISVFLLCEAAVQDTLPEYHTYGFYCIAIKKNFGGKVKYGQRYYDFDSGVMSFVSPNQMLSHLKNEAVPNEGIVLVFHPDFLLGHPLAKNIKKYGFFSYELSEALHLSEQEENTVETLMKNIETEYNSNIDIFSQDVIIAQIELLLQFSNRFYNRQFITRKPANDDILVRLENVLAISFEPDRISENGLPTVQYISEQLHVSPNYLSDMLRTITGQSTQQYVHDKLLEKAKELLTTTNLSVKEIAFQLGFDYPQSFNKLFKNKMQVSPLEFRQSFN</sequence>
<organism evidence="5 6">
    <name type="scientific">Flavobacterium silvaticum</name>
    <dbReference type="NCBI Taxonomy" id="1852020"/>
    <lineage>
        <taxon>Bacteria</taxon>
        <taxon>Pseudomonadati</taxon>
        <taxon>Bacteroidota</taxon>
        <taxon>Flavobacteriia</taxon>
        <taxon>Flavobacteriales</taxon>
        <taxon>Flavobacteriaceae</taxon>
        <taxon>Flavobacterium</taxon>
    </lineage>
</organism>
<dbReference type="InterPro" id="IPR018060">
    <property type="entry name" value="HTH_AraC"/>
</dbReference>
<dbReference type="GO" id="GO:0043565">
    <property type="term" value="F:sequence-specific DNA binding"/>
    <property type="evidence" value="ECO:0007669"/>
    <property type="project" value="InterPro"/>
</dbReference>
<keyword evidence="6" id="KW-1185">Reference proteome</keyword>
<dbReference type="InterPro" id="IPR009057">
    <property type="entry name" value="Homeodomain-like_sf"/>
</dbReference>
<proteinExistence type="predicted"/>
<dbReference type="PANTHER" id="PTHR43280:SF32">
    <property type="entry name" value="TRANSCRIPTIONAL REGULATORY PROTEIN"/>
    <property type="match status" value="1"/>
</dbReference>
<evidence type="ECO:0000256" key="1">
    <source>
        <dbReference type="ARBA" id="ARBA00023015"/>
    </source>
</evidence>
<evidence type="ECO:0000256" key="2">
    <source>
        <dbReference type="ARBA" id="ARBA00023125"/>
    </source>
</evidence>
<dbReference type="RefSeq" id="WP_169527243.1">
    <property type="nucleotide sequence ID" value="NZ_JAAMPU010000104.1"/>
</dbReference>
<dbReference type="Gene3D" id="1.10.10.60">
    <property type="entry name" value="Homeodomain-like"/>
    <property type="match status" value="2"/>
</dbReference>
<protein>
    <submittedName>
        <fullName evidence="5">Helix-turn-helix transcriptional regulator</fullName>
    </submittedName>
</protein>
<keyword evidence="1" id="KW-0805">Transcription regulation</keyword>
<dbReference type="PANTHER" id="PTHR43280">
    <property type="entry name" value="ARAC-FAMILY TRANSCRIPTIONAL REGULATOR"/>
    <property type="match status" value="1"/>
</dbReference>
<comment type="caution">
    <text evidence="5">The sequence shown here is derived from an EMBL/GenBank/DDBJ whole genome shotgun (WGS) entry which is preliminary data.</text>
</comment>
<evidence type="ECO:0000313" key="5">
    <source>
        <dbReference type="EMBL" id="NMH28137.1"/>
    </source>
</evidence>
<dbReference type="Proteomes" id="UP000712080">
    <property type="component" value="Unassembled WGS sequence"/>
</dbReference>
<reference evidence="5" key="1">
    <citation type="submission" date="2020-02" db="EMBL/GenBank/DDBJ databases">
        <title>Flavobacterium sp. genome.</title>
        <authorList>
            <person name="Jung H.S."/>
            <person name="Baek J.H."/>
            <person name="Jeon C.O."/>
        </authorList>
    </citation>
    <scope>NUCLEOTIDE SEQUENCE</scope>
    <source>
        <strain evidence="5">SE-s28</strain>
    </source>
</reference>
<dbReference type="GO" id="GO:0003700">
    <property type="term" value="F:DNA-binding transcription factor activity"/>
    <property type="evidence" value="ECO:0007669"/>
    <property type="project" value="InterPro"/>
</dbReference>
<dbReference type="EMBL" id="JAAMPU010000104">
    <property type="protein sequence ID" value="NMH28137.1"/>
    <property type="molecule type" value="Genomic_DNA"/>
</dbReference>
<name>A0A972JJE6_9FLAO</name>